<dbReference type="KEGG" id="mpk:VL20_6239"/>
<proteinExistence type="predicted"/>
<dbReference type="AlphaFoldDB" id="A0A0K1SAH0"/>
<sequence length="86" mass="9759">MTQAIRQTIFVQSDGRLEIHSDQLFPGRKVEVIIILEDDPAISSAEALAIKRLENLGDPQEWITGVEAEEEIDEDELREWVKSCGH</sequence>
<evidence type="ECO:0000313" key="1">
    <source>
        <dbReference type="EMBL" id="AKV71001.1"/>
    </source>
</evidence>
<gene>
    <name evidence="1" type="ORF">VL20_6239</name>
</gene>
<dbReference type="EMBL" id="CP011339">
    <property type="protein sequence ID" value="AKV71001.1"/>
    <property type="molecule type" value="Genomic_DNA"/>
</dbReference>
<evidence type="ECO:0000313" key="2">
    <source>
        <dbReference type="Proteomes" id="UP000068167"/>
    </source>
</evidence>
<accession>A0A0K1SAH0</accession>
<keyword evidence="2" id="KW-1185">Reference proteome</keyword>
<name>A0A0K1SAH0_9CHRO</name>
<reference evidence="1 2" key="1">
    <citation type="journal article" date="2016" name="Stand. Genomic Sci.">
        <title>Complete genome sequence and genomic characterization of Microcystis panniformis FACHB 1757 by third-generation sequencing.</title>
        <authorList>
            <person name="Zhang J.Y."/>
            <person name="Guan R."/>
            <person name="Zhang H.J."/>
            <person name="Li H."/>
            <person name="Xiao P."/>
            <person name="Yu G.L."/>
            <person name="Du L."/>
            <person name="Cao D.M."/>
            <person name="Zhu B.C."/>
            <person name="Li R.H."/>
            <person name="Lu Z.H."/>
        </authorList>
    </citation>
    <scope>NUCLEOTIDE SEQUENCE [LARGE SCALE GENOMIC DNA]</scope>
    <source>
        <strain evidence="1 2">FACHB-1757</strain>
    </source>
</reference>
<protein>
    <submittedName>
        <fullName evidence="1">Uncharacterized protein</fullName>
    </submittedName>
</protein>
<dbReference type="RefSeq" id="WP_052278228.1">
    <property type="nucleotide sequence ID" value="NZ_CP011339.1"/>
</dbReference>
<dbReference type="PATRIC" id="fig|1638788.3.peg.6269"/>
<organism evidence="1 2">
    <name type="scientific">Microcystis panniformis FACHB-1757</name>
    <dbReference type="NCBI Taxonomy" id="1638788"/>
    <lineage>
        <taxon>Bacteria</taxon>
        <taxon>Bacillati</taxon>
        <taxon>Cyanobacteriota</taxon>
        <taxon>Cyanophyceae</taxon>
        <taxon>Oscillatoriophycideae</taxon>
        <taxon>Chroococcales</taxon>
        <taxon>Microcystaceae</taxon>
        <taxon>Microcystis</taxon>
    </lineage>
</organism>
<dbReference type="Proteomes" id="UP000068167">
    <property type="component" value="Chromosome"/>
</dbReference>